<name>A0A5C3QKV4_9AGAR</name>
<evidence type="ECO:0000256" key="6">
    <source>
        <dbReference type="ARBA" id="ARBA00023054"/>
    </source>
</evidence>
<protein>
    <recommendedName>
        <fullName evidence="10">Ribosomal L1 domain-containing protein 1</fullName>
    </recommendedName>
</protein>
<evidence type="ECO:0000256" key="2">
    <source>
        <dbReference type="ARBA" id="ARBA00022499"/>
    </source>
</evidence>
<keyword evidence="3" id="KW-0597">Phosphoprotein</keyword>
<keyword evidence="7" id="KW-0539">Nucleus</keyword>
<evidence type="ECO:0000313" key="13">
    <source>
        <dbReference type="Proteomes" id="UP000305067"/>
    </source>
</evidence>
<reference evidence="12 13" key="1">
    <citation type="journal article" date="2019" name="Nat. Ecol. Evol.">
        <title>Megaphylogeny resolves global patterns of mushroom evolution.</title>
        <authorList>
            <person name="Varga T."/>
            <person name="Krizsan K."/>
            <person name="Foldi C."/>
            <person name="Dima B."/>
            <person name="Sanchez-Garcia M."/>
            <person name="Sanchez-Ramirez S."/>
            <person name="Szollosi G.J."/>
            <person name="Szarkandi J.G."/>
            <person name="Papp V."/>
            <person name="Albert L."/>
            <person name="Andreopoulos W."/>
            <person name="Angelini C."/>
            <person name="Antonin V."/>
            <person name="Barry K.W."/>
            <person name="Bougher N.L."/>
            <person name="Buchanan P."/>
            <person name="Buyck B."/>
            <person name="Bense V."/>
            <person name="Catcheside P."/>
            <person name="Chovatia M."/>
            <person name="Cooper J."/>
            <person name="Damon W."/>
            <person name="Desjardin D."/>
            <person name="Finy P."/>
            <person name="Geml J."/>
            <person name="Haridas S."/>
            <person name="Hughes K."/>
            <person name="Justo A."/>
            <person name="Karasinski D."/>
            <person name="Kautmanova I."/>
            <person name="Kiss B."/>
            <person name="Kocsube S."/>
            <person name="Kotiranta H."/>
            <person name="LaButti K.M."/>
            <person name="Lechner B.E."/>
            <person name="Liimatainen K."/>
            <person name="Lipzen A."/>
            <person name="Lukacs Z."/>
            <person name="Mihaltcheva S."/>
            <person name="Morgado L.N."/>
            <person name="Niskanen T."/>
            <person name="Noordeloos M.E."/>
            <person name="Ohm R.A."/>
            <person name="Ortiz-Santana B."/>
            <person name="Ovrebo C."/>
            <person name="Racz N."/>
            <person name="Riley R."/>
            <person name="Savchenko A."/>
            <person name="Shiryaev A."/>
            <person name="Soop K."/>
            <person name="Spirin V."/>
            <person name="Szebenyi C."/>
            <person name="Tomsovsky M."/>
            <person name="Tulloss R.E."/>
            <person name="Uehling J."/>
            <person name="Grigoriev I.V."/>
            <person name="Vagvolgyi C."/>
            <person name="Papp T."/>
            <person name="Martin F.M."/>
            <person name="Miettinen O."/>
            <person name="Hibbett D.S."/>
            <person name="Nagy L.G."/>
        </authorList>
    </citation>
    <scope>NUCLEOTIDE SEQUENCE [LARGE SCALE GENOMIC DNA]</scope>
    <source>
        <strain evidence="12 13">CBS 309.79</strain>
    </source>
</reference>
<dbReference type="GO" id="GO:0005840">
    <property type="term" value="C:ribosome"/>
    <property type="evidence" value="ECO:0007669"/>
    <property type="project" value="UniProtKB-KW"/>
</dbReference>
<dbReference type="InterPro" id="IPR016095">
    <property type="entry name" value="Ribosomal_uL1_3-a/b-sand"/>
</dbReference>
<dbReference type="STRING" id="1884261.A0A5C3QKV4"/>
<evidence type="ECO:0000256" key="5">
    <source>
        <dbReference type="ARBA" id="ARBA00022990"/>
    </source>
</evidence>
<dbReference type="AlphaFoldDB" id="A0A5C3QKV4"/>
<sequence length="532" mass="57319">MAKSELIDARVSVDQSKRAIAALLDHEEKQSKKAEETQLLGRSEQYIWLVLGIKKMHPGHKLKPRKIPIAHPLVDPRTSPICLITKDPQREYKDLLEAHGVKFISRVVGIEKLKGKFKPFEARRALLKENGMFLADERVVPLLPKLLGVKWFNAKKQPIPVCLTRKDLKGELQRAVSSTYMNQNQGTCTSIKIGTAGQTPAQILENLKLALPAVVQNTFQGWENVQSFNIKTNSSVSLPIWSCSLEDDDRWDGMILDDNEVEGGSDDGEEDEEDAPAKPAKKANKRGATDEEEALEKGRKKAKTSAATVEVDTPAPKKSKNSSAAAVASASKDASAASPSSSKKAKKAAETKTAEPSSPAVTKKAKAAPASEDVASSSPSASKSAKKIARAQAVDFFEGEVETTPSSVSKKASKKWKDAAPVAESTIVATETTSPDGTKKRKTKKVDIIEDSVTMEVVEETEKKKGKKGSAEKSPKKVTADEGATTSTAMSADDLKSKRAGRAGDKKKEKVVSKGKGKRAKDALLGKKAGQS</sequence>
<evidence type="ECO:0000256" key="8">
    <source>
        <dbReference type="ARBA" id="ARBA00054167"/>
    </source>
</evidence>
<gene>
    <name evidence="12" type="ORF">BDV98DRAFT_565757</name>
</gene>
<accession>A0A5C3QKV4</accession>
<dbReference type="InterPro" id="IPR028364">
    <property type="entry name" value="Ribosomal_uL1/biogenesis"/>
</dbReference>
<dbReference type="EMBL" id="ML178822">
    <property type="protein sequence ID" value="TFL02402.1"/>
    <property type="molecule type" value="Genomic_DNA"/>
</dbReference>
<comment type="function">
    <text evidence="8">Regulates cellular senescence through inhibition of PTEN translation. Acts as a pro-apoptotic regulator in response to DNA damage.</text>
</comment>
<feature type="region of interest" description="Disordered" evidence="11">
    <location>
        <begin position="458"/>
        <end position="532"/>
    </location>
</feature>
<dbReference type="Gene3D" id="3.40.50.790">
    <property type="match status" value="1"/>
</dbReference>
<feature type="compositionally biased region" description="Polar residues" evidence="11">
    <location>
        <begin position="427"/>
        <end position="436"/>
    </location>
</feature>
<evidence type="ECO:0000256" key="3">
    <source>
        <dbReference type="ARBA" id="ARBA00022553"/>
    </source>
</evidence>
<evidence type="ECO:0000313" key="12">
    <source>
        <dbReference type="EMBL" id="TFL02402.1"/>
    </source>
</evidence>
<evidence type="ECO:0000256" key="7">
    <source>
        <dbReference type="ARBA" id="ARBA00023242"/>
    </source>
</evidence>
<dbReference type="Proteomes" id="UP000305067">
    <property type="component" value="Unassembled WGS sequence"/>
</dbReference>
<feature type="compositionally biased region" description="Low complexity" evidence="11">
    <location>
        <begin position="321"/>
        <end position="342"/>
    </location>
</feature>
<evidence type="ECO:0000256" key="10">
    <source>
        <dbReference type="ARBA" id="ARBA00070787"/>
    </source>
</evidence>
<evidence type="ECO:0000256" key="1">
    <source>
        <dbReference type="ARBA" id="ARBA00004604"/>
    </source>
</evidence>
<keyword evidence="12" id="KW-0689">Ribosomal protein</keyword>
<dbReference type="CDD" id="cd00403">
    <property type="entry name" value="Ribosomal_L1"/>
    <property type="match status" value="1"/>
</dbReference>
<feature type="compositionally biased region" description="Basic and acidic residues" evidence="11">
    <location>
        <begin position="493"/>
        <end position="512"/>
    </location>
</feature>
<keyword evidence="6" id="KW-0175">Coiled coil</keyword>
<feature type="compositionally biased region" description="Basic and acidic residues" evidence="11">
    <location>
        <begin position="469"/>
        <end position="480"/>
    </location>
</feature>
<comment type="similarity">
    <text evidence="9">Belongs to the universal ribosomal protein uL1 family. Highly divergent.</text>
</comment>
<feature type="compositionally biased region" description="Low complexity" evidence="11">
    <location>
        <begin position="356"/>
        <end position="383"/>
    </location>
</feature>
<keyword evidence="2" id="KW-1017">Isopeptide bond</keyword>
<feature type="region of interest" description="Disordered" evidence="11">
    <location>
        <begin position="251"/>
        <end position="444"/>
    </location>
</feature>
<organism evidence="12 13">
    <name type="scientific">Pterulicium gracile</name>
    <dbReference type="NCBI Taxonomy" id="1884261"/>
    <lineage>
        <taxon>Eukaryota</taxon>
        <taxon>Fungi</taxon>
        <taxon>Dikarya</taxon>
        <taxon>Basidiomycota</taxon>
        <taxon>Agaricomycotina</taxon>
        <taxon>Agaricomycetes</taxon>
        <taxon>Agaricomycetidae</taxon>
        <taxon>Agaricales</taxon>
        <taxon>Pleurotineae</taxon>
        <taxon>Pterulaceae</taxon>
        <taxon>Pterulicium</taxon>
    </lineage>
</organism>
<feature type="compositionally biased region" description="Acidic residues" evidence="11">
    <location>
        <begin position="251"/>
        <end position="274"/>
    </location>
</feature>
<proteinExistence type="inferred from homology"/>
<evidence type="ECO:0000256" key="4">
    <source>
        <dbReference type="ARBA" id="ARBA00022843"/>
    </source>
</evidence>
<evidence type="ECO:0000256" key="11">
    <source>
        <dbReference type="SAM" id="MobiDB-lite"/>
    </source>
</evidence>
<dbReference type="OrthoDB" id="10251727at2759"/>
<comment type="subcellular location">
    <subcellularLocation>
        <location evidence="1">Nucleus</location>
        <location evidence="1">Nucleolus</location>
    </subcellularLocation>
</comment>
<dbReference type="Pfam" id="PF00687">
    <property type="entry name" value="Ribosomal_L1"/>
    <property type="match status" value="1"/>
</dbReference>
<keyword evidence="5" id="KW-0007">Acetylation</keyword>
<keyword evidence="4" id="KW-0832">Ubl conjugation</keyword>
<dbReference type="GO" id="GO:0005730">
    <property type="term" value="C:nucleolus"/>
    <property type="evidence" value="ECO:0007669"/>
    <property type="project" value="UniProtKB-SubCell"/>
</dbReference>
<keyword evidence="12" id="KW-0687">Ribonucleoprotein</keyword>
<keyword evidence="13" id="KW-1185">Reference proteome</keyword>
<dbReference type="InterPro" id="IPR023674">
    <property type="entry name" value="Ribosomal_uL1-like"/>
</dbReference>
<dbReference type="SUPFAM" id="SSF56808">
    <property type="entry name" value="Ribosomal protein L1"/>
    <property type="match status" value="1"/>
</dbReference>
<evidence type="ECO:0000256" key="9">
    <source>
        <dbReference type="ARBA" id="ARBA00061550"/>
    </source>
</evidence>
<dbReference type="FunFam" id="3.40.50.790:FF:000004">
    <property type="entry name" value="Ribosomal L1 domain-containing 1-like 1"/>
    <property type="match status" value="1"/>
</dbReference>